<dbReference type="SUPFAM" id="SSF48371">
    <property type="entry name" value="ARM repeat"/>
    <property type="match status" value="1"/>
</dbReference>
<evidence type="ECO:0000256" key="1">
    <source>
        <dbReference type="SAM" id="SignalP"/>
    </source>
</evidence>
<keyword evidence="1" id="KW-0732">Signal</keyword>
<evidence type="ECO:0000313" key="3">
    <source>
        <dbReference type="EMBL" id="MET6996537.1"/>
    </source>
</evidence>
<protein>
    <submittedName>
        <fullName evidence="3">DUF1080 domain-containing protein</fullName>
    </submittedName>
</protein>
<dbReference type="EMBL" id="JBEXAC010000001">
    <property type="protein sequence ID" value="MET6996537.1"/>
    <property type="molecule type" value="Genomic_DNA"/>
</dbReference>
<evidence type="ECO:0000259" key="2">
    <source>
        <dbReference type="Pfam" id="PF06439"/>
    </source>
</evidence>
<dbReference type="InterPro" id="IPR011989">
    <property type="entry name" value="ARM-like"/>
</dbReference>
<feature type="domain" description="3-keto-alpha-glucoside-1,2-lyase/3-keto-2-hydroxy-glucal hydratase" evidence="2">
    <location>
        <begin position="728"/>
        <end position="923"/>
    </location>
</feature>
<comment type="caution">
    <text evidence="3">The sequence shown here is derived from an EMBL/GenBank/DDBJ whole genome shotgun (WGS) entry which is preliminary data.</text>
</comment>
<dbReference type="Pfam" id="PF13646">
    <property type="entry name" value="HEAT_2"/>
    <property type="match status" value="2"/>
</dbReference>
<dbReference type="PANTHER" id="PTHR12697">
    <property type="entry name" value="PBS LYASE HEAT-LIKE PROTEIN"/>
    <property type="match status" value="1"/>
</dbReference>
<dbReference type="Gene3D" id="1.25.10.10">
    <property type="entry name" value="Leucine-rich Repeat Variant"/>
    <property type="match status" value="3"/>
</dbReference>
<dbReference type="PANTHER" id="PTHR12697:SF5">
    <property type="entry name" value="DEOXYHYPUSINE HYDROXYLASE"/>
    <property type="match status" value="1"/>
</dbReference>
<dbReference type="RefSeq" id="WP_354659179.1">
    <property type="nucleotide sequence ID" value="NZ_JBEXAC010000001.1"/>
</dbReference>
<feature type="signal peptide" evidence="1">
    <location>
        <begin position="1"/>
        <end position="24"/>
    </location>
</feature>
<dbReference type="InterPro" id="IPR010496">
    <property type="entry name" value="AL/BT2_dom"/>
</dbReference>
<dbReference type="InterPro" id="IPR016024">
    <property type="entry name" value="ARM-type_fold"/>
</dbReference>
<accession>A0ABV2T0I2</accession>
<dbReference type="Pfam" id="PF06439">
    <property type="entry name" value="3keto-disac_hyd"/>
    <property type="match status" value="2"/>
</dbReference>
<sequence length="1134" mass="121580">MKRILIVLLLLLCCSVQQQTIAQAKTDQRAFNTKIADLLMLFPAQDQAKLNANMETLASLGEKGLLEMATMLAPAGKGDNTQLQYAIGGFSFYVMQPGKDDLRSWAVKAYCQALNKVADKENKAFLISQLQRTGKDDAVDCLTSYLSDERLCDPAARALVKINTSAGNKALLQALSSASGATRISLVEALADTRYSEAAAAIAPLVNNDDKKLVKVASFALASIGDPSSAAALGSAAAKSGYTYDVTDATSNYLLYIKQLIANGHTAQASKLAAALLKQCTQDTQAHTRAAALKFLVDMQGEKSVSLLTTAAADKNNTYREAALKFAAPYVANNIAPWLKQLSKGNATTKAGIVTMLGNNGVKAALPAVLKLLQSKDAGVKLAAITAAGQIGQQDVLPALLPILKNGNAAELSAVKNALLTMKGSDVAAQVGNALPGMPSAAQVALIDVLAARKADSGIGNVLPLAQGQDETVRKSALGALKNLVTANNLPSLFTLLGTASQPDDIANLQSAVVAATSGSTPEQRAAAVLAQMKQSPADQQYRFFDILAGIGGKDALQVVADGFDKGNAQTKEAAVKALSQWSDDGAAQALLNISRNAGNGAYLDQALQGYINLTAKADAPAEQKFLMLRNAMEVAKTPAQQKAIMKGVQKCKTLPALIFAGSYLDQPAVQQEAAAAVMNIALSNKAFTGTTVRSLLEKTIQVLKGQDSDYQKESIRKHLAEMPAGDGFVSMFNGKDLTGWKGLVADPVKRAKMDAKTLAAEQKKADEEMRSGWSAKDGLLVFGGKGNNLCTEKKYGDFEMFVDWKITKDGDAGIYLRGTPQVQIWDIARVDVGAQVGSGGLYNNQVNESKPLKLADNPVGEWNNFHIIMKGDRVTVYLNGVLVVDNIILENFWDRNLPIFIAEQIELQAHGTYVAYRDLYIREIPTPKPFTLSDQEKKEGYKILFDGTNMHNWTGNTKDYVIEDGAIVIYPNGGNGGNLYTKEEFSDFTFRFEFMLTPGANNGLGVRAPLNGDAAYEGMELQILDNEADIYKNLHVYQYHGSVYGVIPAKRGFLKPVGEWNYEEVTMKGSKVKVTLNGTVILDGDLAEARKNGAMDGNKHPGIHREKGHFGFLGHGSVVKFKNIRVKDLSGKK</sequence>
<feature type="chain" id="PRO_5047261930" evidence="1">
    <location>
        <begin position="25"/>
        <end position="1134"/>
    </location>
</feature>
<evidence type="ECO:0000313" key="4">
    <source>
        <dbReference type="Proteomes" id="UP001549749"/>
    </source>
</evidence>
<reference evidence="3 4" key="1">
    <citation type="submission" date="2024-06" db="EMBL/GenBank/DDBJ databases">
        <title>Chitinophaga defluvii sp. nov., isolated from municipal sewage.</title>
        <authorList>
            <person name="Zhang L."/>
        </authorList>
    </citation>
    <scope>NUCLEOTIDE SEQUENCE [LARGE SCALE GENOMIC DNA]</scope>
    <source>
        <strain evidence="3 4">H8</strain>
    </source>
</reference>
<name>A0ABV2T0I2_9BACT</name>
<feature type="domain" description="3-keto-alpha-glucoside-1,2-lyase/3-keto-2-hydroxy-glucal hydratase" evidence="2">
    <location>
        <begin position="942"/>
        <end position="1128"/>
    </location>
</feature>
<proteinExistence type="predicted"/>
<keyword evidence="4" id="KW-1185">Reference proteome</keyword>
<dbReference type="Gene3D" id="2.60.120.560">
    <property type="entry name" value="Exo-inulinase, domain 1"/>
    <property type="match status" value="2"/>
</dbReference>
<dbReference type="Proteomes" id="UP001549749">
    <property type="component" value="Unassembled WGS sequence"/>
</dbReference>
<dbReference type="SMART" id="SM00567">
    <property type="entry name" value="EZ_HEAT"/>
    <property type="match status" value="6"/>
</dbReference>
<dbReference type="InterPro" id="IPR004155">
    <property type="entry name" value="PBS_lyase_HEAT"/>
</dbReference>
<organism evidence="3 4">
    <name type="scientific">Chitinophaga defluvii</name>
    <dbReference type="NCBI Taxonomy" id="3163343"/>
    <lineage>
        <taxon>Bacteria</taxon>
        <taxon>Pseudomonadati</taxon>
        <taxon>Bacteroidota</taxon>
        <taxon>Chitinophagia</taxon>
        <taxon>Chitinophagales</taxon>
        <taxon>Chitinophagaceae</taxon>
        <taxon>Chitinophaga</taxon>
    </lineage>
</organism>
<gene>
    <name evidence="3" type="ORF">ABR189_04130</name>
</gene>